<protein>
    <recommendedName>
        <fullName evidence="7">Single-stranded DNA-binding protein</fullName>
    </recommendedName>
</protein>
<evidence type="ECO:0000256" key="1">
    <source>
        <dbReference type="ARBA" id="ARBA00009480"/>
    </source>
</evidence>
<dbReference type="SUPFAM" id="SSF58038">
    <property type="entry name" value="SNARE fusion complex"/>
    <property type="match status" value="1"/>
</dbReference>
<comment type="caution">
    <text evidence="5">The sequence shown here is derived from an EMBL/GenBank/DDBJ whole genome shotgun (WGS) entry which is preliminary data.</text>
</comment>
<dbReference type="SUPFAM" id="SSF50249">
    <property type="entry name" value="Nucleic acid-binding proteins"/>
    <property type="match status" value="1"/>
</dbReference>
<dbReference type="GO" id="GO:0003677">
    <property type="term" value="F:DNA binding"/>
    <property type="evidence" value="ECO:0007669"/>
    <property type="project" value="UniProtKB-UniRule"/>
</dbReference>
<evidence type="ECO:0000313" key="5">
    <source>
        <dbReference type="EMBL" id="KAL3075070.1"/>
    </source>
</evidence>
<dbReference type="Gene3D" id="1.20.5.110">
    <property type="match status" value="1"/>
</dbReference>
<dbReference type="PROSITE" id="PS50935">
    <property type="entry name" value="SSB"/>
    <property type="match status" value="1"/>
</dbReference>
<organism evidence="5 6">
    <name type="scientific">Heterodera trifolii</name>
    <dbReference type="NCBI Taxonomy" id="157864"/>
    <lineage>
        <taxon>Eukaryota</taxon>
        <taxon>Metazoa</taxon>
        <taxon>Ecdysozoa</taxon>
        <taxon>Nematoda</taxon>
        <taxon>Chromadorea</taxon>
        <taxon>Rhabditida</taxon>
        <taxon>Tylenchina</taxon>
        <taxon>Tylenchomorpha</taxon>
        <taxon>Tylenchoidea</taxon>
        <taxon>Heteroderidae</taxon>
        <taxon>Heteroderinae</taxon>
        <taxon>Heterodera</taxon>
    </lineage>
</organism>
<keyword evidence="2 3" id="KW-0238">DNA-binding</keyword>
<dbReference type="PANTHER" id="PTHR19305:SF9">
    <property type="entry name" value="SYNAPTOSOMAL-ASSOCIATED PROTEIN 29"/>
    <property type="match status" value="1"/>
</dbReference>
<evidence type="ECO:0008006" key="7">
    <source>
        <dbReference type="Google" id="ProtNLM"/>
    </source>
</evidence>
<dbReference type="CDD" id="cd04496">
    <property type="entry name" value="SSB_OBF"/>
    <property type="match status" value="1"/>
</dbReference>
<dbReference type="InterPro" id="IPR012340">
    <property type="entry name" value="NA-bd_OB-fold"/>
</dbReference>
<dbReference type="Gene3D" id="2.40.50.140">
    <property type="entry name" value="Nucleic acid-binding proteins"/>
    <property type="match status" value="1"/>
</dbReference>
<evidence type="ECO:0000256" key="3">
    <source>
        <dbReference type="PROSITE-ProRule" id="PRU00252"/>
    </source>
</evidence>
<dbReference type="Proteomes" id="UP001620626">
    <property type="component" value="Unassembled WGS sequence"/>
</dbReference>
<evidence type="ECO:0000313" key="6">
    <source>
        <dbReference type="Proteomes" id="UP001620626"/>
    </source>
</evidence>
<dbReference type="PANTHER" id="PTHR19305">
    <property type="entry name" value="SYNAPTOSOMAL ASSOCIATED PROTEIN"/>
    <property type="match status" value="1"/>
</dbReference>
<gene>
    <name evidence="5" type="ORF">niasHT_034945</name>
</gene>
<evidence type="ECO:0000256" key="2">
    <source>
        <dbReference type="ARBA" id="ARBA00023125"/>
    </source>
</evidence>
<feature type="region of interest" description="Disordered" evidence="4">
    <location>
        <begin position="139"/>
        <end position="161"/>
    </location>
</feature>
<dbReference type="EMBL" id="JBICBT010001287">
    <property type="protein sequence ID" value="KAL3075070.1"/>
    <property type="molecule type" value="Genomic_DNA"/>
</dbReference>
<accession>A0ABD2IC08</accession>
<sequence>MPAASQNIEDQIAADEKAIERYLQASLDSTQRSRQQLSSSEALAESTAWELLEQREKLEGAEQNLDTIHHTTQHTQRSLNSLNSLFGGLIRNKLSRAPNELGTANVNANNQQQQQEQTVQQQQQRPLHAHLVQSSNDEFAAASGGGGVQPQQQQHSLNSSSRAYIQGTRWEAMDEEIDNNLGITPILTGPVVPDSISMINRVELLGGVGGQPVVKQTAQGSAFASFNLYTNVDRLLSSGGTMTSTEVHNVIAFGGMARYVEKNVDRGTRVYLTGRLHYTGGQLNADGSRSPRICSVNLESIYPLSKPGAMYSLGGGGGASREGADDGLKD</sequence>
<reference evidence="5 6" key="1">
    <citation type="submission" date="2024-10" db="EMBL/GenBank/DDBJ databases">
        <authorList>
            <person name="Kim D."/>
        </authorList>
    </citation>
    <scope>NUCLEOTIDE SEQUENCE [LARGE SCALE GENOMIC DNA]</scope>
    <source>
        <strain evidence="5">BH-2024</strain>
    </source>
</reference>
<evidence type="ECO:0000256" key="4">
    <source>
        <dbReference type="SAM" id="MobiDB-lite"/>
    </source>
</evidence>
<keyword evidence="6" id="KW-1185">Reference proteome</keyword>
<dbReference type="AlphaFoldDB" id="A0ABD2IC08"/>
<dbReference type="Pfam" id="PF00436">
    <property type="entry name" value="SSB"/>
    <property type="match status" value="1"/>
</dbReference>
<dbReference type="InterPro" id="IPR000424">
    <property type="entry name" value="Primosome_PriB/ssb"/>
</dbReference>
<comment type="similarity">
    <text evidence="1">Belongs to the SNAP-25 family.</text>
</comment>
<proteinExistence type="inferred from homology"/>
<name>A0ABD2IC08_9BILA</name>